<dbReference type="Proteomes" id="UP000601435">
    <property type="component" value="Unassembled WGS sequence"/>
</dbReference>
<accession>A0A813A894</accession>
<protein>
    <submittedName>
        <fullName evidence="1">SAMS2 protein</fullName>
    </submittedName>
</protein>
<dbReference type="EMBL" id="CAJNJA010056241">
    <property type="protein sequence ID" value="CAE7858018.1"/>
    <property type="molecule type" value="Genomic_DNA"/>
</dbReference>
<gene>
    <name evidence="1" type="primary">SAMS2</name>
    <name evidence="1" type="ORF">SNEC2469_LOCUS27041</name>
</gene>
<evidence type="ECO:0000313" key="2">
    <source>
        <dbReference type="Proteomes" id="UP000601435"/>
    </source>
</evidence>
<reference evidence="1" key="1">
    <citation type="submission" date="2021-02" db="EMBL/GenBank/DDBJ databases">
        <authorList>
            <person name="Dougan E. K."/>
            <person name="Rhodes N."/>
            <person name="Thang M."/>
            <person name="Chan C."/>
        </authorList>
    </citation>
    <scope>NUCLEOTIDE SEQUENCE</scope>
</reference>
<organism evidence="1 2">
    <name type="scientific">Symbiodinium necroappetens</name>
    <dbReference type="NCBI Taxonomy" id="1628268"/>
    <lineage>
        <taxon>Eukaryota</taxon>
        <taxon>Sar</taxon>
        <taxon>Alveolata</taxon>
        <taxon>Dinophyceae</taxon>
        <taxon>Suessiales</taxon>
        <taxon>Symbiodiniaceae</taxon>
        <taxon>Symbiodinium</taxon>
    </lineage>
</organism>
<dbReference type="OrthoDB" id="10355080at2759"/>
<sequence>MGYDRPWERRGLQAEGLEADPYTLQTYDTRLGNVLLLATHDAFFGDRYSLLTPNYGGGAYRNLRNIVVPLPFSLNCTFWRSAVGQRQSFTRRFRVSFAGSQNG</sequence>
<keyword evidence="2" id="KW-1185">Reference proteome</keyword>
<evidence type="ECO:0000313" key="1">
    <source>
        <dbReference type="EMBL" id="CAE7858018.1"/>
    </source>
</evidence>
<feature type="non-terminal residue" evidence="1">
    <location>
        <position position="1"/>
    </location>
</feature>
<name>A0A813A894_9DINO</name>
<comment type="caution">
    <text evidence="1">The sequence shown here is derived from an EMBL/GenBank/DDBJ whole genome shotgun (WGS) entry which is preliminary data.</text>
</comment>
<proteinExistence type="predicted"/>
<dbReference type="AlphaFoldDB" id="A0A813A894"/>